<accession>A0A7S1Z1T1</accession>
<dbReference type="AlphaFoldDB" id="A0A7S1Z1T1"/>
<evidence type="ECO:0000313" key="2">
    <source>
        <dbReference type="EMBL" id="CAD9325454.1"/>
    </source>
</evidence>
<organism evidence="2">
    <name type="scientific">Ditylum brightwellii</name>
    <dbReference type="NCBI Taxonomy" id="49249"/>
    <lineage>
        <taxon>Eukaryota</taxon>
        <taxon>Sar</taxon>
        <taxon>Stramenopiles</taxon>
        <taxon>Ochrophyta</taxon>
        <taxon>Bacillariophyta</taxon>
        <taxon>Mediophyceae</taxon>
        <taxon>Lithodesmiophycidae</taxon>
        <taxon>Lithodesmiales</taxon>
        <taxon>Lithodesmiaceae</taxon>
        <taxon>Ditylum</taxon>
    </lineage>
</organism>
<dbReference type="Pfam" id="PF04230">
    <property type="entry name" value="PS_pyruv_trans"/>
    <property type="match status" value="1"/>
</dbReference>
<proteinExistence type="predicted"/>
<dbReference type="InterPro" id="IPR007345">
    <property type="entry name" value="Polysacch_pyruvyl_Trfase"/>
</dbReference>
<reference evidence="2" key="1">
    <citation type="submission" date="2021-01" db="EMBL/GenBank/DDBJ databases">
        <authorList>
            <person name="Corre E."/>
            <person name="Pelletier E."/>
            <person name="Niang G."/>
            <person name="Scheremetjew M."/>
            <person name="Finn R."/>
            <person name="Kale V."/>
            <person name="Holt S."/>
            <person name="Cochrane G."/>
            <person name="Meng A."/>
            <person name="Brown T."/>
            <person name="Cohen L."/>
        </authorList>
    </citation>
    <scope>NUCLEOTIDE SEQUENCE</scope>
    <source>
        <strain evidence="2">Pop2</strain>
    </source>
</reference>
<evidence type="ECO:0000259" key="1">
    <source>
        <dbReference type="Pfam" id="PF04230"/>
    </source>
</evidence>
<sequence length="645" mass="71481">MSPPLLPRSRWCKTYMVMIVSVLSILAFQFMQSFRILSNLHFQQQQQLIPDLPVQAANAHININKKGSSLNVLQGGVDIEAGGKEFSSSKDKDEVGDIRGLSSYDSTVVADLNLNVMKQKNQDNLTQGAGKPSPLHKIMVAPFSAYKVDEAGDTKHRSCKKTIIVHGKEGGTMKWSDQPFDELVMSDIPSDSELNDDMLCLQVGPCVAALVSGIHTNSSIQDEGEGASLVIILGSDETDDIVHQLKRDMFEGGIVSVGIEVEIVERKSIAISQWYKPSTPAVRLARSTDGNTGNFIWQFGATRLINPYTTKFLNPLDARKVSVDVDALVMAAANALHVADPDGNDFPVKKDYVYGMSSLVKEIDKPTIMLGIGIQAKFSDIKDSKHIALHEHQAHLMNEIAKRNTLEKSVSVRGEFTETACINAGVHCCLSLGCPSLTISRERNLGQLLGSKWSAVESKLAQDNSTLKMGIGLPNFWKHDDNMKYTKLVDLLLAICENHDCHFIVQAPFDKNLLLKHAGDKVDVKNVHHFTEGVETWFQFMHQLDFVVSTRIHGGMAGIVNGIPSIIIPTDLRILELIHAMKLPYLSFEDVMAKNFESLQAVMGATKKDFINFEQNRLNRLREYKSMLESVGLKMDPLLLDIINK</sequence>
<gene>
    <name evidence="2" type="ORF">DBRI1063_LOCUS8634</name>
</gene>
<name>A0A7S1Z1T1_9STRA</name>
<feature type="domain" description="Polysaccharide pyruvyl transferase" evidence="1">
    <location>
        <begin position="346"/>
        <end position="570"/>
    </location>
</feature>
<dbReference type="EMBL" id="HBGN01013494">
    <property type="protein sequence ID" value="CAD9325454.1"/>
    <property type="molecule type" value="Transcribed_RNA"/>
</dbReference>
<protein>
    <recommendedName>
        <fullName evidence="1">Polysaccharide pyruvyl transferase domain-containing protein</fullName>
    </recommendedName>
</protein>